<dbReference type="InterPro" id="IPR036249">
    <property type="entry name" value="Thioredoxin-like_sf"/>
</dbReference>
<dbReference type="CDD" id="cd03011">
    <property type="entry name" value="TlpA_like_ScsD_MtbDsbE"/>
    <property type="match status" value="1"/>
</dbReference>
<dbReference type="InterPro" id="IPR050553">
    <property type="entry name" value="Thioredoxin_ResA/DsbE_sf"/>
</dbReference>
<keyword evidence="1" id="KW-0812">Transmembrane</keyword>
<evidence type="ECO:0000256" key="1">
    <source>
        <dbReference type="SAM" id="Phobius"/>
    </source>
</evidence>
<sequence length="188" mass="21113">MKKSPPPANTPKKEGSETREALPLLQRNWVKNFLTAIFFIALYLAIRPFMQGDVAEGFAPELTTESITGKEIHLKDYRGKPVMVHFWATWCPICEFERDGIENIAQDYAVINIATQSNDDEGLLTYANVHQMNADIIVNDFDGSLMKQFGARAVPATFIIGPTGKIEFVEVGYSTSLGLKARLWWLSQ</sequence>
<dbReference type="PANTHER" id="PTHR42852:SF17">
    <property type="entry name" value="THIOREDOXIN-LIKE PROTEIN HI_1115"/>
    <property type="match status" value="1"/>
</dbReference>
<name>A0A4P7P172_9GAMM</name>
<dbReference type="Pfam" id="PF00578">
    <property type="entry name" value="AhpC-TSA"/>
    <property type="match status" value="1"/>
</dbReference>
<dbReference type="RefSeq" id="WP_135796382.1">
    <property type="nucleotide sequence ID" value="NZ_CP032096.1"/>
</dbReference>
<keyword evidence="4" id="KW-1185">Reference proteome</keyword>
<dbReference type="AlphaFoldDB" id="A0A4P7P172"/>
<feature type="transmembrane region" description="Helical" evidence="1">
    <location>
        <begin position="29"/>
        <end position="46"/>
    </location>
</feature>
<dbReference type="InterPro" id="IPR013766">
    <property type="entry name" value="Thioredoxin_domain"/>
</dbReference>
<dbReference type="Gene3D" id="3.40.30.10">
    <property type="entry name" value="Glutaredoxin"/>
    <property type="match status" value="1"/>
</dbReference>
<accession>A0A4P7P172</accession>
<organism evidence="3 4">
    <name type="scientific">Hydrogenovibrio crunogenus</name>
    <dbReference type="NCBI Taxonomy" id="39765"/>
    <lineage>
        <taxon>Bacteria</taxon>
        <taxon>Pseudomonadati</taxon>
        <taxon>Pseudomonadota</taxon>
        <taxon>Gammaproteobacteria</taxon>
        <taxon>Thiotrichales</taxon>
        <taxon>Piscirickettsiaceae</taxon>
        <taxon>Hydrogenovibrio</taxon>
    </lineage>
</organism>
<dbReference type="SUPFAM" id="SSF52833">
    <property type="entry name" value="Thioredoxin-like"/>
    <property type="match status" value="1"/>
</dbReference>
<dbReference type="InterPro" id="IPR000866">
    <property type="entry name" value="AhpC/TSA"/>
</dbReference>
<evidence type="ECO:0000313" key="4">
    <source>
        <dbReference type="Proteomes" id="UP000296201"/>
    </source>
</evidence>
<feature type="domain" description="Thioredoxin" evidence="2">
    <location>
        <begin position="53"/>
        <end position="188"/>
    </location>
</feature>
<dbReference type="PANTHER" id="PTHR42852">
    <property type="entry name" value="THIOL:DISULFIDE INTERCHANGE PROTEIN DSBE"/>
    <property type="match status" value="1"/>
</dbReference>
<gene>
    <name evidence="3" type="primary">resA_4</name>
    <name evidence="3" type="ORF">GHNINEIG_01850</name>
</gene>
<keyword evidence="1" id="KW-0472">Membrane</keyword>
<dbReference type="EMBL" id="CP032096">
    <property type="protein sequence ID" value="QBZ83788.1"/>
    <property type="molecule type" value="Genomic_DNA"/>
</dbReference>
<dbReference type="OrthoDB" id="9799347at2"/>
<reference evidence="3 4" key="1">
    <citation type="submission" date="2018-08" db="EMBL/GenBank/DDBJ databases">
        <title>Horizontal acquisition of hydrogen conversion ability and other habitat adaptations in Hydrogenovibrio crunogenus strains.</title>
        <authorList>
            <person name="Gonnella G."/>
            <person name="Adam N."/>
            <person name="Perner M."/>
        </authorList>
    </citation>
    <scope>NUCLEOTIDE SEQUENCE [LARGE SCALE GENOMIC DNA]</scope>
    <source>
        <strain evidence="3 4">SP-41</strain>
    </source>
</reference>
<dbReference type="PROSITE" id="PS51352">
    <property type="entry name" value="THIOREDOXIN_2"/>
    <property type="match status" value="1"/>
</dbReference>
<evidence type="ECO:0000313" key="3">
    <source>
        <dbReference type="EMBL" id="QBZ83788.1"/>
    </source>
</evidence>
<keyword evidence="1" id="KW-1133">Transmembrane helix</keyword>
<evidence type="ECO:0000259" key="2">
    <source>
        <dbReference type="PROSITE" id="PS51352"/>
    </source>
</evidence>
<proteinExistence type="predicted"/>
<dbReference type="GO" id="GO:0016209">
    <property type="term" value="F:antioxidant activity"/>
    <property type="evidence" value="ECO:0007669"/>
    <property type="project" value="InterPro"/>
</dbReference>
<protein>
    <submittedName>
        <fullName evidence="3">Thiol-disulfide oxidoreductase ResA</fullName>
    </submittedName>
</protein>
<dbReference type="Proteomes" id="UP000296201">
    <property type="component" value="Chromosome"/>
</dbReference>
<dbReference type="GO" id="GO:0016491">
    <property type="term" value="F:oxidoreductase activity"/>
    <property type="evidence" value="ECO:0007669"/>
    <property type="project" value="InterPro"/>
</dbReference>